<evidence type="ECO:0000256" key="2">
    <source>
        <dbReference type="ARBA" id="ARBA00008133"/>
    </source>
</evidence>
<evidence type="ECO:0000256" key="1">
    <source>
        <dbReference type="ARBA" id="ARBA00004772"/>
    </source>
</evidence>
<sequence>MTNSNLCETYAINQVLKGKRIIVTREKKQSQSMCKRIHDYGGTCIQVPLISYTPVSFSPKEKEELLADVEQATWVIFTSQNAFHFFIELVPNLSILEDKHIAVVGDKTAAYLKSFGLEPDLSPKRFTSRALYEQILQEVNGQETSFFIPVSQMANQQWIQDLRKKGYQIKSKTIYHTVKNEASKQLLRDCFHRKVVDVVTLASSSAVTFFVQMVQELNLDKFSARVIYACIGSKTAAVAKKYGLAPIIVPKKYTTNTMIDAVCQYYMEE</sequence>
<dbReference type="InterPro" id="IPR039793">
    <property type="entry name" value="UROS/Hem4"/>
</dbReference>
<feature type="domain" description="Tetrapyrrole biosynthesis uroporphyrinogen III synthase" evidence="10">
    <location>
        <begin position="35"/>
        <end position="259"/>
    </location>
</feature>
<gene>
    <name evidence="11" type="ORF">ACFSTF_12530</name>
</gene>
<evidence type="ECO:0000256" key="8">
    <source>
        <dbReference type="ARBA" id="ARBA00048617"/>
    </source>
</evidence>
<dbReference type="SUPFAM" id="SSF69618">
    <property type="entry name" value="HemD-like"/>
    <property type="match status" value="1"/>
</dbReference>
<dbReference type="PANTHER" id="PTHR38042">
    <property type="entry name" value="UROPORPHYRINOGEN-III SYNTHASE, CHLOROPLASTIC"/>
    <property type="match status" value="1"/>
</dbReference>
<dbReference type="InterPro" id="IPR003754">
    <property type="entry name" value="4pyrrol_synth_uPrphyn_synth"/>
</dbReference>
<evidence type="ECO:0000256" key="3">
    <source>
        <dbReference type="ARBA" id="ARBA00013109"/>
    </source>
</evidence>
<dbReference type="PANTHER" id="PTHR38042:SF1">
    <property type="entry name" value="UROPORPHYRINOGEN-III SYNTHASE, CHLOROPLASTIC"/>
    <property type="match status" value="1"/>
</dbReference>
<comment type="catalytic activity">
    <reaction evidence="8 9">
        <text>hydroxymethylbilane = uroporphyrinogen III + H2O</text>
        <dbReference type="Rhea" id="RHEA:18965"/>
        <dbReference type="ChEBI" id="CHEBI:15377"/>
        <dbReference type="ChEBI" id="CHEBI:57308"/>
        <dbReference type="ChEBI" id="CHEBI:57845"/>
        <dbReference type="EC" id="4.2.1.75"/>
    </reaction>
</comment>
<comment type="function">
    <text evidence="6 9">Catalyzes cyclization of the linear tetrapyrrole, hydroxymethylbilane, to the macrocyclic uroporphyrinogen III.</text>
</comment>
<keyword evidence="12" id="KW-1185">Reference proteome</keyword>
<protein>
    <recommendedName>
        <fullName evidence="7 9">Uroporphyrinogen-III synthase</fullName>
        <ecNumber evidence="3 9">4.2.1.75</ecNumber>
    </recommendedName>
</protein>
<dbReference type="Proteomes" id="UP001597458">
    <property type="component" value="Unassembled WGS sequence"/>
</dbReference>
<evidence type="ECO:0000313" key="11">
    <source>
        <dbReference type="EMBL" id="MFD2618134.1"/>
    </source>
</evidence>
<name>A0ABW5PU27_9BACI</name>
<reference evidence="12" key="1">
    <citation type="journal article" date="2019" name="Int. J. Syst. Evol. Microbiol.">
        <title>The Global Catalogue of Microorganisms (GCM) 10K type strain sequencing project: providing services to taxonomists for standard genome sequencing and annotation.</title>
        <authorList>
            <consortium name="The Broad Institute Genomics Platform"/>
            <consortium name="The Broad Institute Genome Sequencing Center for Infectious Disease"/>
            <person name="Wu L."/>
            <person name="Ma J."/>
        </authorList>
    </citation>
    <scope>NUCLEOTIDE SEQUENCE [LARGE SCALE GENOMIC DNA]</scope>
    <source>
        <strain evidence="12">TISTR 2241</strain>
    </source>
</reference>
<evidence type="ECO:0000256" key="4">
    <source>
        <dbReference type="ARBA" id="ARBA00023239"/>
    </source>
</evidence>
<proteinExistence type="inferred from homology"/>
<evidence type="ECO:0000259" key="10">
    <source>
        <dbReference type="Pfam" id="PF02602"/>
    </source>
</evidence>
<keyword evidence="5 9" id="KW-0627">Porphyrin biosynthesis</keyword>
<dbReference type="RefSeq" id="WP_141190084.1">
    <property type="nucleotide sequence ID" value="NZ_JBHUMR010000014.1"/>
</dbReference>
<dbReference type="Gene3D" id="3.40.50.10090">
    <property type="match status" value="2"/>
</dbReference>
<dbReference type="CDD" id="cd06578">
    <property type="entry name" value="HemD"/>
    <property type="match status" value="1"/>
</dbReference>
<evidence type="ECO:0000256" key="6">
    <source>
        <dbReference type="ARBA" id="ARBA00037589"/>
    </source>
</evidence>
<dbReference type="EC" id="4.2.1.75" evidence="3 9"/>
<accession>A0ABW5PU27</accession>
<comment type="similarity">
    <text evidence="2 9">Belongs to the uroporphyrinogen-III synthase family.</text>
</comment>
<evidence type="ECO:0000256" key="9">
    <source>
        <dbReference type="RuleBase" id="RU366031"/>
    </source>
</evidence>
<evidence type="ECO:0000256" key="7">
    <source>
        <dbReference type="ARBA" id="ARBA00040167"/>
    </source>
</evidence>
<comment type="caution">
    <text evidence="11">The sequence shown here is derived from an EMBL/GenBank/DDBJ whole genome shotgun (WGS) entry which is preliminary data.</text>
</comment>
<evidence type="ECO:0000313" key="12">
    <source>
        <dbReference type="Proteomes" id="UP001597458"/>
    </source>
</evidence>
<evidence type="ECO:0000256" key="5">
    <source>
        <dbReference type="ARBA" id="ARBA00023244"/>
    </source>
</evidence>
<dbReference type="Pfam" id="PF02602">
    <property type="entry name" value="HEM4"/>
    <property type="match status" value="1"/>
</dbReference>
<keyword evidence="4 9" id="KW-0456">Lyase</keyword>
<dbReference type="EMBL" id="JBHUMR010000014">
    <property type="protein sequence ID" value="MFD2618134.1"/>
    <property type="molecule type" value="Genomic_DNA"/>
</dbReference>
<comment type="pathway">
    <text evidence="1 9">Porphyrin-containing compound metabolism; protoporphyrin-IX biosynthesis; coproporphyrinogen-III from 5-aminolevulinate: step 3/4.</text>
</comment>
<organism evidence="11 12">
    <name type="scientific">Terrilactibacillus laevilacticus</name>
    <dbReference type="NCBI Taxonomy" id="1380157"/>
    <lineage>
        <taxon>Bacteria</taxon>
        <taxon>Bacillati</taxon>
        <taxon>Bacillota</taxon>
        <taxon>Bacilli</taxon>
        <taxon>Bacillales</taxon>
        <taxon>Bacillaceae</taxon>
        <taxon>Terrilactibacillus</taxon>
    </lineage>
</organism>
<dbReference type="InterPro" id="IPR036108">
    <property type="entry name" value="4pyrrol_syn_uPrphyn_synt_sf"/>
</dbReference>